<dbReference type="InterPro" id="IPR026891">
    <property type="entry name" value="Fn3-like"/>
</dbReference>
<dbReference type="Pfam" id="PF01915">
    <property type="entry name" value="Glyco_hydro_3_C"/>
    <property type="match status" value="1"/>
</dbReference>
<evidence type="ECO:0000256" key="5">
    <source>
        <dbReference type="ARBA" id="ARBA00022801"/>
    </source>
</evidence>
<dbReference type="GO" id="GO:0009044">
    <property type="term" value="F:xylan 1,4-beta-xylosidase activity"/>
    <property type="evidence" value="ECO:0000318"/>
    <property type="project" value="GO_Central"/>
</dbReference>
<dbReference type="InterPro" id="IPR013783">
    <property type="entry name" value="Ig-like_fold"/>
</dbReference>
<evidence type="ECO:0000256" key="4">
    <source>
        <dbReference type="ARBA" id="ARBA00022729"/>
    </source>
</evidence>
<feature type="signal peptide" evidence="8">
    <location>
        <begin position="1"/>
        <end position="17"/>
    </location>
</feature>
<dbReference type="FunCoup" id="D8S2B3">
    <property type="interactions" value="387"/>
</dbReference>
<dbReference type="InterPro" id="IPR044993">
    <property type="entry name" value="BXL"/>
</dbReference>
<dbReference type="SUPFAM" id="SSF51445">
    <property type="entry name" value="(Trans)glycosidases"/>
    <property type="match status" value="1"/>
</dbReference>
<dbReference type="PANTHER" id="PTHR42721">
    <property type="entry name" value="SUGAR HYDROLASE-RELATED"/>
    <property type="match status" value="1"/>
</dbReference>
<dbReference type="Gramene" id="EFJ21431">
    <property type="protein sequence ID" value="EFJ21431"/>
    <property type="gene ID" value="SELMODRAFT_106899"/>
</dbReference>
<dbReference type="Gene3D" id="2.60.40.10">
    <property type="entry name" value="Immunoglobulins"/>
    <property type="match status" value="1"/>
</dbReference>
<evidence type="ECO:0000259" key="9">
    <source>
        <dbReference type="SMART" id="SM01217"/>
    </source>
</evidence>
<dbReference type="GO" id="GO:0045493">
    <property type="term" value="P:xylan catabolic process"/>
    <property type="evidence" value="ECO:0000318"/>
    <property type="project" value="GO_Central"/>
</dbReference>
<dbReference type="GO" id="GO:0005576">
    <property type="term" value="C:extracellular region"/>
    <property type="evidence" value="ECO:0007669"/>
    <property type="project" value="UniProtKB-SubCell"/>
</dbReference>
<feature type="chain" id="PRO_5003122357" description="Fibronectin type III-like domain-containing protein" evidence="8">
    <location>
        <begin position="18"/>
        <end position="772"/>
    </location>
</feature>
<sequence>MLALLFFFSIAWAPAESRGGAGAACTDSRSSSFPFCDVSLPVPDRVADLVGRMNLSEKIAQIVSNASGIPRLGIPGYQWWEEALHGVAESPGVKFAAPVPSATSFPQVILTVASFNSSLWNKIAQAISIEAIAMYNAGRSGLTFWSPNINIFRDPRWGRGQETPGEDPLLSSKYAAYFVRGLQEGDYDEGTAISTMQGSPTRLKVSSCCKHFTAYDMEKSEGTDCFHFNAQVTVQDLQDTFDPPFRSCIVDGQASGLMCSYNRVNGVPSCADYTFLTETVRNSWGFEGYIVSDCDAVALLYEYINYTTTAEDAVADVLSAGMDLNCGTFLLRHTAAAIEQGKVTEAAVDRALSNVMTVRMRLGLFDGNSGETYNSIGPDAVCTPEHRQLSLEAAEQGIVLLKNSGNVLPFPRNDLMTIAVIGPSGNATETMLGNYAGVPCQYITPFQGLQEYTKCVVFEPGCKDIMCNDTTLFLAAVRAAENSDAVVIVVGLDKDQEREGLDRTSLLLPGNQQGLVLEVSKVAKGPVILVVMSGGPIDVTFAKENCKISNVLWVGYPGEAGGKAIARVIFGDHNPAGRLPMTWYPQAFAEHVSILNMHLRPNTSTGFPGRTYRFYTGENVYEFGHGLSYTNFTYTNFCAPSNITARNTVAIRTPLREDGARQFPIDYTGCEALAFKVVAYISNTGTRDSDHISLLYAIPPAASSSLSPPRKQLISFKRQHLIAGRCAKVEFDVDTCKDLGLTNEAGTKVLVHGDYKLSLGDIEHVISLTLLS</sequence>
<dbReference type="Gene3D" id="3.40.50.1700">
    <property type="entry name" value="Glycoside hydrolase family 3 C-terminal domain"/>
    <property type="match status" value="1"/>
</dbReference>
<dbReference type="Proteomes" id="UP000001514">
    <property type="component" value="Unassembled WGS sequence"/>
</dbReference>
<dbReference type="InterPro" id="IPR002772">
    <property type="entry name" value="Glyco_hydro_3_C"/>
</dbReference>
<comment type="subcellular location">
    <subcellularLocation>
        <location evidence="1">Secreted</location>
    </subcellularLocation>
</comment>
<name>D8S2B3_SELML</name>
<proteinExistence type="inferred from homology"/>
<dbReference type="KEGG" id="smo:SELMODRAFT_106899"/>
<keyword evidence="7" id="KW-0326">Glycosidase</keyword>
<dbReference type="AlphaFoldDB" id="D8S2B3"/>
<keyword evidence="3" id="KW-0964">Secreted</keyword>
<evidence type="ECO:0000256" key="1">
    <source>
        <dbReference type="ARBA" id="ARBA00004613"/>
    </source>
</evidence>
<reference evidence="10 11" key="1">
    <citation type="journal article" date="2011" name="Science">
        <title>The Selaginella genome identifies genetic changes associated with the evolution of vascular plants.</title>
        <authorList>
            <person name="Banks J.A."/>
            <person name="Nishiyama T."/>
            <person name="Hasebe M."/>
            <person name="Bowman J.L."/>
            <person name="Gribskov M."/>
            <person name="dePamphilis C."/>
            <person name="Albert V.A."/>
            <person name="Aono N."/>
            <person name="Aoyama T."/>
            <person name="Ambrose B.A."/>
            <person name="Ashton N.W."/>
            <person name="Axtell M.J."/>
            <person name="Barker E."/>
            <person name="Barker M.S."/>
            <person name="Bennetzen J.L."/>
            <person name="Bonawitz N.D."/>
            <person name="Chapple C."/>
            <person name="Cheng C."/>
            <person name="Correa L.G."/>
            <person name="Dacre M."/>
            <person name="DeBarry J."/>
            <person name="Dreyer I."/>
            <person name="Elias M."/>
            <person name="Engstrom E.M."/>
            <person name="Estelle M."/>
            <person name="Feng L."/>
            <person name="Finet C."/>
            <person name="Floyd S.K."/>
            <person name="Frommer W.B."/>
            <person name="Fujita T."/>
            <person name="Gramzow L."/>
            <person name="Gutensohn M."/>
            <person name="Harholt J."/>
            <person name="Hattori M."/>
            <person name="Heyl A."/>
            <person name="Hirai T."/>
            <person name="Hiwatashi Y."/>
            <person name="Ishikawa M."/>
            <person name="Iwata M."/>
            <person name="Karol K.G."/>
            <person name="Koehler B."/>
            <person name="Kolukisaoglu U."/>
            <person name="Kubo M."/>
            <person name="Kurata T."/>
            <person name="Lalonde S."/>
            <person name="Li K."/>
            <person name="Li Y."/>
            <person name="Litt A."/>
            <person name="Lyons E."/>
            <person name="Manning G."/>
            <person name="Maruyama T."/>
            <person name="Michael T.P."/>
            <person name="Mikami K."/>
            <person name="Miyazaki S."/>
            <person name="Morinaga S."/>
            <person name="Murata T."/>
            <person name="Mueller-Roeber B."/>
            <person name="Nelson D.R."/>
            <person name="Obara M."/>
            <person name="Oguri Y."/>
            <person name="Olmstead R.G."/>
            <person name="Onodera N."/>
            <person name="Petersen B.L."/>
            <person name="Pils B."/>
            <person name="Prigge M."/>
            <person name="Rensing S.A."/>
            <person name="Riano-Pachon D.M."/>
            <person name="Roberts A.W."/>
            <person name="Sato Y."/>
            <person name="Scheller H.V."/>
            <person name="Schulz B."/>
            <person name="Schulz C."/>
            <person name="Shakirov E.V."/>
            <person name="Shibagaki N."/>
            <person name="Shinohara N."/>
            <person name="Shippen D.E."/>
            <person name="Soerensen I."/>
            <person name="Sotooka R."/>
            <person name="Sugimoto N."/>
            <person name="Sugita M."/>
            <person name="Sumikawa N."/>
            <person name="Tanurdzic M."/>
            <person name="Theissen G."/>
            <person name="Ulvskov P."/>
            <person name="Wakazuki S."/>
            <person name="Weng J.K."/>
            <person name="Willats W.W."/>
            <person name="Wipf D."/>
            <person name="Wolf P.G."/>
            <person name="Yang L."/>
            <person name="Zimmer A.D."/>
            <person name="Zhu Q."/>
            <person name="Mitros T."/>
            <person name="Hellsten U."/>
            <person name="Loque D."/>
            <person name="Otillar R."/>
            <person name="Salamov A."/>
            <person name="Schmutz J."/>
            <person name="Shapiro H."/>
            <person name="Lindquist E."/>
            <person name="Lucas S."/>
            <person name="Rokhsar D."/>
            <person name="Grigoriev I.V."/>
        </authorList>
    </citation>
    <scope>NUCLEOTIDE SEQUENCE [LARGE SCALE GENOMIC DNA]</scope>
</reference>
<dbReference type="InParanoid" id="D8S2B3"/>
<evidence type="ECO:0000256" key="8">
    <source>
        <dbReference type="SAM" id="SignalP"/>
    </source>
</evidence>
<dbReference type="eggNOG" id="ENOG502QQ55">
    <property type="taxonomic scope" value="Eukaryota"/>
</dbReference>
<dbReference type="InterPro" id="IPR036881">
    <property type="entry name" value="Glyco_hydro_3_C_sf"/>
</dbReference>
<dbReference type="PANTHER" id="PTHR42721:SF3">
    <property type="entry name" value="BETA-D-XYLOSIDASE 5-RELATED"/>
    <property type="match status" value="1"/>
</dbReference>
<dbReference type="FunFam" id="3.40.50.1700:FF:000001">
    <property type="entry name" value="probable beta-D-xylosidase 2"/>
    <property type="match status" value="1"/>
</dbReference>
<comment type="similarity">
    <text evidence="2">Belongs to the glycosyl hydrolase 3 family.</text>
</comment>
<evidence type="ECO:0000313" key="10">
    <source>
        <dbReference type="EMBL" id="EFJ21431.1"/>
    </source>
</evidence>
<protein>
    <recommendedName>
        <fullName evidence="9">Fibronectin type III-like domain-containing protein</fullName>
    </recommendedName>
</protein>
<keyword evidence="5" id="KW-0378">Hydrolase</keyword>
<evidence type="ECO:0000256" key="7">
    <source>
        <dbReference type="ARBA" id="ARBA00023295"/>
    </source>
</evidence>
<evidence type="ECO:0000313" key="11">
    <source>
        <dbReference type="Proteomes" id="UP000001514"/>
    </source>
</evidence>
<dbReference type="FunFam" id="3.20.20.300:FF:000004">
    <property type="entry name" value="probable beta-D-xylosidase 7"/>
    <property type="match status" value="1"/>
</dbReference>
<dbReference type="EMBL" id="GL377599">
    <property type="protein sequence ID" value="EFJ21431.1"/>
    <property type="molecule type" value="Genomic_DNA"/>
</dbReference>
<dbReference type="Pfam" id="PF14310">
    <property type="entry name" value="Fn3-like"/>
    <property type="match status" value="1"/>
</dbReference>
<gene>
    <name evidence="10" type="ORF">SELMODRAFT_106899</name>
</gene>
<dbReference type="SUPFAM" id="SSF52279">
    <property type="entry name" value="Beta-D-glucan exohydrolase, C-terminal domain"/>
    <property type="match status" value="1"/>
</dbReference>
<dbReference type="InterPro" id="IPR001764">
    <property type="entry name" value="Glyco_hydro_3_N"/>
</dbReference>
<dbReference type="HOGENOM" id="CLU_004542_5_3_1"/>
<dbReference type="GO" id="GO:0031222">
    <property type="term" value="P:arabinan catabolic process"/>
    <property type="evidence" value="ECO:0000318"/>
    <property type="project" value="GO_Central"/>
</dbReference>
<keyword evidence="6" id="KW-0325">Glycoprotein</keyword>
<keyword evidence="11" id="KW-1185">Reference proteome</keyword>
<evidence type="ECO:0000256" key="6">
    <source>
        <dbReference type="ARBA" id="ARBA00023180"/>
    </source>
</evidence>
<dbReference type="SMART" id="SM01217">
    <property type="entry name" value="Fn3_like"/>
    <property type="match status" value="1"/>
</dbReference>
<keyword evidence="4 8" id="KW-0732">Signal</keyword>
<dbReference type="GO" id="GO:0046556">
    <property type="term" value="F:alpha-L-arabinofuranosidase activity"/>
    <property type="evidence" value="ECO:0000318"/>
    <property type="project" value="GO_Central"/>
</dbReference>
<accession>D8S2B3</accession>
<dbReference type="OrthoDB" id="47059at2759"/>
<evidence type="ECO:0000256" key="2">
    <source>
        <dbReference type="ARBA" id="ARBA00005336"/>
    </source>
</evidence>
<feature type="domain" description="Fibronectin type III-like" evidence="9">
    <location>
        <begin position="691"/>
        <end position="763"/>
    </location>
</feature>
<dbReference type="OMA" id="WIVFASG"/>
<dbReference type="Gene3D" id="3.20.20.300">
    <property type="entry name" value="Glycoside hydrolase, family 3, N-terminal domain"/>
    <property type="match status" value="1"/>
</dbReference>
<dbReference type="Pfam" id="PF00933">
    <property type="entry name" value="Glyco_hydro_3"/>
    <property type="match status" value="1"/>
</dbReference>
<evidence type="ECO:0000256" key="3">
    <source>
        <dbReference type="ARBA" id="ARBA00022525"/>
    </source>
</evidence>
<dbReference type="InterPro" id="IPR036962">
    <property type="entry name" value="Glyco_hydro_3_N_sf"/>
</dbReference>
<organism evidence="11">
    <name type="scientific">Selaginella moellendorffii</name>
    <name type="common">Spikemoss</name>
    <dbReference type="NCBI Taxonomy" id="88036"/>
    <lineage>
        <taxon>Eukaryota</taxon>
        <taxon>Viridiplantae</taxon>
        <taxon>Streptophyta</taxon>
        <taxon>Embryophyta</taxon>
        <taxon>Tracheophyta</taxon>
        <taxon>Lycopodiopsida</taxon>
        <taxon>Selaginellales</taxon>
        <taxon>Selaginellaceae</taxon>
        <taxon>Selaginella</taxon>
    </lineage>
</organism>
<dbReference type="InterPro" id="IPR017853">
    <property type="entry name" value="GH"/>
</dbReference>